<feature type="transmembrane region" description="Helical" evidence="8">
    <location>
        <begin position="229"/>
        <end position="253"/>
    </location>
</feature>
<dbReference type="PANTHER" id="PTHR42865">
    <property type="entry name" value="PROTON/GLUTAMATE-ASPARTATE SYMPORTER"/>
    <property type="match status" value="1"/>
</dbReference>
<evidence type="ECO:0000256" key="4">
    <source>
        <dbReference type="ARBA" id="ARBA00022692"/>
    </source>
</evidence>
<feature type="transmembrane region" description="Helical" evidence="8">
    <location>
        <begin position="336"/>
        <end position="356"/>
    </location>
</feature>
<keyword evidence="4 8" id="KW-0812">Transmembrane</keyword>
<protein>
    <submittedName>
        <fullName evidence="9">Dicarboxylate/amino acid:cation symporter</fullName>
    </submittedName>
</protein>
<evidence type="ECO:0000256" key="6">
    <source>
        <dbReference type="ARBA" id="ARBA00022989"/>
    </source>
</evidence>
<dbReference type="GO" id="GO:0015293">
    <property type="term" value="F:symporter activity"/>
    <property type="evidence" value="ECO:0007669"/>
    <property type="project" value="UniProtKB-KW"/>
</dbReference>
<feature type="transmembrane region" description="Helical" evidence="8">
    <location>
        <begin position="362"/>
        <end position="382"/>
    </location>
</feature>
<evidence type="ECO:0000313" key="9">
    <source>
        <dbReference type="EMBL" id="MSS78036.1"/>
    </source>
</evidence>
<keyword evidence="2" id="KW-0813">Transport</keyword>
<feature type="transmembrane region" description="Helical" evidence="8">
    <location>
        <begin position="52"/>
        <end position="73"/>
    </location>
</feature>
<dbReference type="EMBL" id="VULQ01000006">
    <property type="protein sequence ID" value="MSS78036.1"/>
    <property type="molecule type" value="Genomic_DNA"/>
</dbReference>
<keyword evidence="10" id="KW-1185">Reference proteome</keyword>
<sequence>MTEKKKMSPTKKILLSMLIGLVVGIGLHYIIPDGFFKQSVLIDGVFYLFGQGFVRLLQMLVVPLVFFSIGTGVMQMRDISQFGRVAIRTLVLYLITTALSVAVALFLAKMLKPGVGMNLVEAANSSTPAADAEKAPTLIETIVNIIPKNPIEALANGNMLQVIFWAFITGIIVGRFGEELKPLEDLMEAGNDFMMKVTALVMKAAPIGVFALIARTFTDIGLGIVGPLLTFLASVLGSMVIVILLAYLPLIVLTSKSSPMHFLKKVFPVYTFAFSSASSNATIPLTLSSCDTLGIPREISSFTIPLGATINMNGTAIYQGCAVIFIANAYGIDLTFGNLVTVVLTAVLSSIGTAGVPGSGMIMLSMVLSSVGLPVEGVSLIMSVERIVDMFRTALNVTGDVVATFISATQERLLDKERYLSDEKPIMEEVGL</sequence>
<feature type="transmembrane region" description="Helical" evidence="8">
    <location>
        <begin position="197"/>
        <end position="217"/>
    </location>
</feature>
<dbReference type="GO" id="GO:0005886">
    <property type="term" value="C:plasma membrane"/>
    <property type="evidence" value="ECO:0007669"/>
    <property type="project" value="UniProtKB-SubCell"/>
</dbReference>
<evidence type="ECO:0000256" key="2">
    <source>
        <dbReference type="ARBA" id="ARBA00022448"/>
    </source>
</evidence>
<feature type="transmembrane region" description="Helical" evidence="8">
    <location>
        <begin position="159"/>
        <end position="177"/>
    </location>
</feature>
<dbReference type="PANTHER" id="PTHR42865:SF7">
    <property type="entry name" value="PROTON_GLUTAMATE-ASPARTATE SYMPORTER"/>
    <property type="match status" value="1"/>
</dbReference>
<keyword evidence="5" id="KW-0769">Symport</keyword>
<dbReference type="InterPro" id="IPR036458">
    <property type="entry name" value="Na:dicarbo_symporter_sf"/>
</dbReference>
<name>A0A6N7VT51_9FIRM</name>
<evidence type="ECO:0000256" key="3">
    <source>
        <dbReference type="ARBA" id="ARBA00022475"/>
    </source>
</evidence>
<feature type="transmembrane region" description="Helical" evidence="8">
    <location>
        <begin position="85"/>
        <end position="108"/>
    </location>
</feature>
<proteinExistence type="predicted"/>
<gene>
    <name evidence="9" type="ORF">FYJ26_06330</name>
</gene>
<dbReference type="InterPro" id="IPR001991">
    <property type="entry name" value="Na-dicarboxylate_symporter"/>
</dbReference>
<organism evidence="9 10">
    <name type="scientific">Anaerococcus porci</name>
    <dbReference type="NCBI Taxonomy" id="2652269"/>
    <lineage>
        <taxon>Bacteria</taxon>
        <taxon>Bacillati</taxon>
        <taxon>Bacillota</taxon>
        <taxon>Tissierellia</taxon>
        <taxon>Tissierellales</taxon>
        <taxon>Peptoniphilaceae</taxon>
        <taxon>Anaerococcus</taxon>
    </lineage>
</organism>
<dbReference type="Gene3D" id="1.10.3860.10">
    <property type="entry name" value="Sodium:dicarboxylate symporter"/>
    <property type="match status" value="1"/>
</dbReference>
<accession>A0A6N7VT51</accession>
<dbReference type="FunFam" id="1.10.3860.10:FF:000001">
    <property type="entry name" value="C4-dicarboxylate transport protein"/>
    <property type="match status" value="1"/>
</dbReference>
<evidence type="ECO:0000256" key="5">
    <source>
        <dbReference type="ARBA" id="ARBA00022847"/>
    </source>
</evidence>
<comment type="caution">
    <text evidence="9">The sequence shown here is derived from an EMBL/GenBank/DDBJ whole genome shotgun (WGS) entry which is preliminary data.</text>
</comment>
<keyword evidence="3" id="KW-1003">Cell membrane</keyword>
<dbReference type="AlphaFoldDB" id="A0A6N7VT51"/>
<dbReference type="Pfam" id="PF00375">
    <property type="entry name" value="SDF"/>
    <property type="match status" value="1"/>
</dbReference>
<feature type="transmembrane region" description="Helical" evidence="8">
    <location>
        <begin position="12"/>
        <end position="32"/>
    </location>
</feature>
<comment type="subcellular location">
    <subcellularLocation>
        <location evidence="1">Cell membrane</location>
        <topology evidence="1">Multi-pass membrane protein</topology>
    </subcellularLocation>
</comment>
<dbReference type="Proteomes" id="UP000441925">
    <property type="component" value="Unassembled WGS sequence"/>
</dbReference>
<keyword evidence="6 8" id="KW-1133">Transmembrane helix</keyword>
<evidence type="ECO:0000256" key="8">
    <source>
        <dbReference type="SAM" id="Phobius"/>
    </source>
</evidence>
<reference evidence="9 10" key="1">
    <citation type="submission" date="2019-08" db="EMBL/GenBank/DDBJ databases">
        <title>In-depth cultivation of the pig gut microbiome towards novel bacterial diversity and tailored functional studies.</title>
        <authorList>
            <person name="Wylensek D."/>
            <person name="Hitch T.C.A."/>
            <person name="Clavel T."/>
        </authorList>
    </citation>
    <scope>NUCLEOTIDE SEQUENCE [LARGE SCALE GENOMIC DNA]</scope>
    <source>
        <strain evidence="9 10">WCA-380-WT-2B</strain>
    </source>
</reference>
<dbReference type="PRINTS" id="PR00173">
    <property type="entry name" value="EDTRNSPORT"/>
</dbReference>
<evidence type="ECO:0000256" key="1">
    <source>
        <dbReference type="ARBA" id="ARBA00004651"/>
    </source>
</evidence>
<evidence type="ECO:0000313" key="10">
    <source>
        <dbReference type="Proteomes" id="UP000441925"/>
    </source>
</evidence>
<evidence type="ECO:0000256" key="7">
    <source>
        <dbReference type="ARBA" id="ARBA00023136"/>
    </source>
</evidence>
<dbReference type="GO" id="GO:0006835">
    <property type="term" value="P:dicarboxylic acid transport"/>
    <property type="evidence" value="ECO:0007669"/>
    <property type="project" value="UniProtKB-ARBA"/>
</dbReference>
<keyword evidence="7 8" id="KW-0472">Membrane</keyword>
<dbReference type="SUPFAM" id="SSF118215">
    <property type="entry name" value="Proton glutamate symport protein"/>
    <property type="match status" value="1"/>
</dbReference>
<dbReference type="RefSeq" id="WP_154540765.1">
    <property type="nucleotide sequence ID" value="NZ_VULQ01000006.1"/>
</dbReference>